<proteinExistence type="predicted"/>
<dbReference type="RefSeq" id="WP_238291611.1">
    <property type="nucleotide sequence ID" value="NZ_BPQS01000041.1"/>
</dbReference>
<comment type="caution">
    <text evidence="1">The sequence shown here is derived from an EMBL/GenBank/DDBJ whole genome shotgun (WGS) entry which is preliminary data.</text>
</comment>
<name>A0ABT8AV95_9HYPH</name>
<organism evidence="1 2">
    <name type="scientific">Methylobacterium longum</name>
    <dbReference type="NCBI Taxonomy" id="767694"/>
    <lineage>
        <taxon>Bacteria</taxon>
        <taxon>Pseudomonadati</taxon>
        <taxon>Pseudomonadota</taxon>
        <taxon>Alphaproteobacteria</taxon>
        <taxon>Hyphomicrobiales</taxon>
        <taxon>Methylobacteriaceae</taxon>
        <taxon>Methylobacterium</taxon>
    </lineage>
</organism>
<protein>
    <submittedName>
        <fullName evidence="1">Uncharacterized protein</fullName>
    </submittedName>
</protein>
<evidence type="ECO:0000313" key="1">
    <source>
        <dbReference type="EMBL" id="MDN3573872.1"/>
    </source>
</evidence>
<keyword evidence="2" id="KW-1185">Reference proteome</keyword>
<reference evidence="2" key="1">
    <citation type="journal article" date="2019" name="Int. J. Syst. Evol. Microbiol.">
        <title>The Global Catalogue of Microorganisms (GCM) 10K type strain sequencing project: providing services to taxonomists for standard genome sequencing and annotation.</title>
        <authorList>
            <consortium name="The Broad Institute Genomics Platform"/>
            <consortium name="The Broad Institute Genome Sequencing Center for Infectious Disease"/>
            <person name="Wu L."/>
            <person name="Ma J."/>
        </authorList>
    </citation>
    <scope>NUCLEOTIDE SEQUENCE [LARGE SCALE GENOMIC DNA]</scope>
    <source>
        <strain evidence="2">CECT 7806</strain>
    </source>
</reference>
<evidence type="ECO:0000313" key="2">
    <source>
        <dbReference type="Proteomes" id="UP001244297"/>
    </source>
</evidence>
<gene>
    <name evidence="1" type="ORF">QWZ18_25070</name>
</gene>
<accession>A0ABT8AV95</accession>
<dbReference type="EMBL" id="JAUFPT010000087">
    <property type="protein sequence ID" value="MDN3573872.1"/>
    <property type="molecule type" value="Genomic_DNA"/>
</dbReference>
<sequence>MSLPDENARLLALAADNAVMAAESVALKLFEGRLPRRIARILLAAGIGAPEHLLFMPMGRIATLPGMSAAARREIQAYRSRFIPTANV</sequence>
<dbReference type="Proteomes" id="UP001244297">
    <property type="component" value="Unassembled WGS sequence"/>
</dbReference>